<keyword evidence="4 6" id="KW-0012">Acyltransferase</keyword>
<accession>U2QC74</accession>
<dbReference type="Gene3D" id="2.160.10.10">
    <property type="entry name" value="Hexapeptide repeat proteins"/>
    <property type="match status" value="1"/>
</dbReference>
<protein>
    <recommendedName>
        <fullName evidence="6">Acetyltransferase</fullName>
        <ecNumber evidence="6">2.3.1.-</ecNumber>
    </recommendedName>
</protein>
<organism evidence="8 9">
    <name type="scientific">Segatella baroniae F0067</name>
    <dbReference type="NCBI Taxonomy" id="1115809"/>
    <lineage>
        <taxon>Bacteria</taxon>
        <taxon>Pseudomonadati</taxon>
        <taxon>Bacteroidota</taxon>
        <taxon>Bacteroidia</taxon>
        <taxon>Bacteroidales</taxon>
        <taxon>Prevotellaceae</taxon>
        <taxon>Segatella</taxon>
    </lineage>
</organism>
<dbReference type="AlphaFoldDB" id="U2QC74"/>
<dbReference type="PANTHER" id="PTHR43017:SF1">
    <property type="entry name" value="ACETYLTRANSFERASE YJL218W-RELATED"/>
    <property type="match status" value="1"/>
</dbReference>
<keyword evidence="3" id="KW-0677">Repeat</keyword>
<dbReference type="EC" id="2.3.1.-" evidence="6"/>
<feature type="domain" description="Maltose/galactoside acetyltransferase" evidence="7">
    <location>
        <begin position="5"/>
        <end position="59"/>
    </location>
</feature>
<evidence type="ECO:0000313" key="9">
    <source>
        <dbReference type="Proteomes" id="UP000016648"/>
    </source>
</evidence>
<dbReference type="Proteomes" id="UP000016648">
    <property type="component" value="Unassembled WGS sequence"/>
</dbReference>
<comment type="function">
    <text evidence="5">Acetyltransferase implicated in the O-acetylation of Nod factors.</text>
</comment>
<dbReference type="InterPro" id="IPR039369">
    <property type="entry name" value="LacA-like"/>
</dbReference>
<dbReference type="EMBL" id="AWEY01000032">
    <property type="protein sequence ID" value="ERK38913.1"/>
    <property type="molecule type" value="Genomic_DNA"/>
</dbReference>
<keyword evidence="2 6" id="KW-0808">Transferase</keyword>
<dbReference type="Pfam" id="PF00132">
    <property type="entry name" value="Hexapep"/>
    <property type="match status" value="1"/>
</dbReference>
<dbReference type="FunFam" id="2.160.10.10:FF:000025">
    <property type="entry name" value="Hexapeptide-repeat containing-acetyltransferase"/>
    <property type="match status" value="1"/>
</dbReference>
<dbReference type="Pfam" id="PF14602">
    <property type="entry name" value="Hexapep_2"/>
    <property type="match status" value="1"/>
</dbReference>
<comment type="caution">
    <text evidence="8">The sequence shown here is derived from an EMBL/GenBank/DDBJ whole genome shotgun (WGS) entry which is preliminary data.</text>
</comment>
<proteinExistence type="inferred from homology"/>
<evidence type="ECO:0000313" key="8">
    <source>
        <dbReference type="EMBL" id="ERK38913.1"/>
    </source>
</evidence>
<dbReference type="CDD" id="cd03357">
    <property type="entry name" value="LbH_MAT_GAT"/>
    <property type="match status" value="1"/>
</dbReference>
<evidence type="ECO:0000256" key="6">
    <source>
        <dbReference type="RuleBase" id="RU367021"/>
    </source>
</evidence>
<evidence type="ECO:0000256" key="3">
    <source>
        <dbReference type="ARBA" id="ARBA00022737"/>
    </source>
</evidence>
<dbReference type="SUPFAM" id="SSF51161">
    <property type="entry name" value="Trimeric LpxA-like enzymes"/>
    <property type="match status" value="1"/>
</dbReference>
<reference evidence="8 9" key="1">
    <citation type="submission" date="2013-08" db="EMBL/GenBank/DDBJ databases">
        <authorList>
            <person name="Durkin A.S."/>
            <person name="Haft D.R."/>
            <person name="McCorrison J."/>
            <person name="Torralba M."/>
            <person name="Gillis M."/>
            <person name="Haft D.H."/>
            <person name="Methe B."/>
            <person name="Sutton G."/>
            <person name="Nelson K.E."/>
        </authorList>
    </citation>
    <scope>NUCLEOTIDE SEQUENCE [LARGE SCALE GENOMIC DNA]</scope>
    <source>
        <strain evidence="8 9">F0067</strain>
    </source>
</reference>
<comment type="similarity">
    <text evidence="1 6">Belongs to the transferase hexapeptide repeat family.</text>
</comment>
<evidence type="ECO:0000256" key="4">
    <source>
        <dbReference type="ARBA" id="ARBA00023315"/>
    </source>
</evidence>
<gene>
    <name evidence="8" type="ORF">HMPREF9135_0764</name>
</gene>
<dbReference type="InterPro" id="IPR001451">
    <property type="entry name" value="Hexapep"/>
</dbReference>
<dbReference type="Pfam" id="PF12464">
    <property type="entry name" value="Mac"/>
    <property type="match status" value="1"/>
</dbReference>
<name>U2QC74_9BACT</name>
<evidence type="ECO:0000256" key="2">
    <source>
        <dbReference type="ARBA" id="ARBA00022679"/>
    </source>
</evidence>
<sequence>MKTEWQKMVSGEEYQADDPEIIRVLNLTKDAVRAYNQIQPTRLEEREAAIRKIIGKCGEKPFFNQPFLCDYGVNIRVGDRFFANFNFTVLDEAYVTIGDDVFIGPNVSLYTACHSTDPVERNSRREWAEPITIGDNVWIGGNVTVLPGVTIGDNCTIGAGSVVTRDIPANSIAVGNPCRVIKKVGENHESNSNK</sequence>
<dbReference type="InterPro" id="IPR024688">
    <property type="entry name" value="Mac_dom"/>
</dbReference>
<dbReference type="PANTHER" id="PTHR43017">
    <property type="entry name" value="GALACTOSIDE O-ACETYLTRANSFERASE"/>
    <property type="match status" value="1"/>
</dbReference>
<dbReference type="RefSeq" id="WP_021590048.1">
    <property type="nucleotide sequence ID" value="NZ_AWEY01000032.1"/>
</dbReference>
<evidence type="ECO:0000256" key="5">
    <source>
        <dbReference type="ARBA" id="ARBA00055587"/>
    </source>
</evidence>
<evidence type="ECO:0000256" key="1">
    <source>
        <dbReference type="ARBA" id="ARBA00007274"/>
    </source>
</evidence>
<dbReference type="PATRIC" id="fig|1115809.3.peg.1772"/>
<evidence type="ECO:0000259" key="7">
    <source>
        <dbReference type="SMART" id="SM01266"/>
    </source>
</evidence>
<dbReference type="GO" id="GO:0008870">
    <property type="term" value="F:galactoside O-acetyltransferase activity"/>
    <property type="evidence" value="ECO:0007669"/>
    <property type="project" value="TreeGrafter"/>
</dbReference>
<dbReference type="SMART" id="SM01266">
    <property type="entry name" value="Mac"/>
    <property type="match status" value="1"/>
</dbReference>
<dbReference type="InterPro" id="IPR011004">
    <property type="entry name" value="Trimer_LpxA-like_sf"/>
</dbReference>
<keyword evidence="9" id="KW-1185">Reference proteome</keyword>